<evidence type="ECO:0000313" key="1">
    <source>
        <dbReference type="EMBL" id="KGL37637.1"/>
    </source>
</evidence>
<dbReference type="RefSeq" id="WP_036088408.1">
    <property type="nucleotide sequence ID" value="NZ_CBCSHQ010000016.1"/>
</dbReference>
<dbReference type="SFLD" id="SFLDS00003">
    <property type="entry name" value="Haloacid_Dehalogenase"/>
    <property type="match status" value="1"/>
</dbReference>
<reference evidence="1 2" key="1">
    <citation type="submission" date="2014-05" db="EMBL/GenBank/DDBJ databases">
        <title>Novel Listeriaceae from food processing environments.</title>
        <authorList>
            <person name="den Bakker H.C."/>
        </authorList>
    </citation>
    <scope>NUCLEOTIDE SEQUENCE [LARGE SCALE GENOMIC DNA]</scope>
    <source>
        <strain evidence="1 2">FSL A5-0281</strain>
    </source>
</reference>
<dbReference type="AlphaFoldDB" id="A0A099VXW4"/>
<comment type="caution">
    <text evidence="1">The sequence shown here is derived from an EMBL/GenBank/DDBJ whole genome shotgun (WGS) entry which is preliminary data.</text>
</comment>
<dbReference type="eggNOG" id="COG0561">
    <property type="taxonomic scope" value="Bacteria"/>
</dbReference>
<dbReference type="OrthoDB" id="9806027at2"/>
<dbReference type="EMBL" id="JNFA01000031">
    <property type="protein sequence ID" value="KGL37637.1"/>
    <property type="molecule type" value="Genomic_DNA"/>
</dbReference>
<dbReference type="InterPro" id="IPR000150">
    <property type="entry name" value="Cof"/>
</dbReference>
<protein>
    <submittedName>
        <fullName evidence="1">Hydrolase</fullName>
    </submittedName>
</protein>
<dbReference type="InterPro" id="IPR036412">
    <property type="entry name" value="HAD-like_sf"/>
</dbReference>
<dbReference type="Gene3D" id="3.40.50.1000">
    <property type="entry name" value="HAD superfamily/HAD-like"/>
    <property type="match status" value="1"/>
</dbReference>
<dbReference type="STRING" id="1552123.EP57_16555"/>
<evidence type="ECO:0000313" key="2">
    <source>
        <dbReference type="Proteomes" id="UP000029844"/>
    </source>
</evidence>
<dbReference type="NCBIfam" id="TIGR01484">
    <property type="entry name" value="HAD-SF-IIB"/>
    <property type="match status" value="1"/>
</dbReference>
<dbReference type="PANTHER" id="PTHR10000">
    <property type="entry name" value="PHOSPHOSERINE PHOSPHATASE"/>
    <property type="match status" value="1"/>
</dbReference>
<sequence>MEKYLICTDIDGTLITKDQQVPPKTLALLQELIAQGHHFAVSTGRMFQSANKFAKMVDEKGSVICSNGSIVNVEGEVLFRDGLSPASILAVFEICVAHEMPLFFFSENTVFYTMRPPAYIADEAEQGRVNGTTLVHLESKEDVICHQAAIINAITIEEEVPEKLETVRKALQEVEGVRTLSSHFNNIEILPAGVDKEHAVERLRQHLDVKLEHVITFGDGENDLQMLRYAGMGVAMGNAADFVKEHASYVTASNEEEGIYEFLKAHIC</sequence>
<dbReference type="GeneID" id="58718942"/>
<name>A0A099VXW4_9LIST</name>
<keyword evidence="1" id="KW-0378">Hydrolase</keyword>
<dbReference type="GO" id="GO:0000287">
    <property type="term" value="F:magnesium ion binding"/>
    <property type="evidence" value="ECO:0007669"/>
    <property type="project" value="TreeGrafter"/>
</dbReference>
<dbReference type="SFLD" id="SFLDG01144">
    <property type="entry name" value="C2.B.4:_PGP_Like"/>
    <property type="match status" value="1"/>
</dbReference>
<dbReference type="Pfam" id="PF08282">
    <property type="entry name" value="Hydrolase_3"/>
    <property type="match status" value="1"/>
</dbReference>
<dbReference type="InterPro" id="IPR023214">
    <property type="entry name" value="HAD_sf"/>
</dbReference>
<keyword evidence="2" id="KW-1185">Reference proteome</keyword>
<accession>A0A099VXW4</accession>
<dbReference type="NCBIfam" id="TIGR00099">
    <property type="entry name" value="Cof-subfamily"/>
    <property type="match status" value="1"/>
</dbReference>
<dbReference type="GO" id="GO:0005829">
    <property type="term" value="C:cytosol"/>
    <property type="evidence" value="ECO:0007669"/>
    <property type="project" value="TreeGrafter"/>
</dbReference>
<dbReference type="SUPFAM" id="SSF56784">
    <property type="entry name" value="HAD-like"/>
    <property type="match status" value="1"/>
</dbReference>
<dbReference type="PROSITE" id="PS01229">
    <property type="entry name" value="COF_2"/>
    <property type="match status" value="1"/>
</dbReference>
<proteinExistence type="predicted"/>
<organism evidence="1 2">
    <name type="scientific">Listeria booriae</name>
    <dbReference type="NCBI Taxonomy" id="1552123"/>
    <lineage>
        <taxon>Bacteria</taxon>
        <taxon>Bacillati</taxon>
        <taxon>Bacillota</taxon>
        <taxon>Bacilli</taxon>
        <taxon>Bacillales</taxon>
        <taxon>Listeriaceae</taxon>
        <taxon>Listeria</taxon>
    </lineage>
</organism>
<dbReference type="Gene3D" id="3.30.1240.10">
    <property type="match status" value="1"/>
</dbReference>
<dbReference type="Proteomes" id="UP000029844">
    <property type="component" value="Unassembled WGS sequence"/>
</dbReference>
<dbReference type="CDD" id="cd07516">
    <property type="entry name" value="HAD_Pase"/>
    <property type="match status" value="1"/>
</dbReference>
<dbReference type="GO" id="GO:0016791">
    <property type="term" value="F:phosphatase activity"/>
    <property type="evidence" value="ECO:0007669"/>
    <property type="project" value="TreeGrafter"/>
</dbReference>
<dbReference type="InterPro" id="IPR006379">
    <property type="entry name" value="HAD-SF_hydro_IIB"/>
</dbReference>
<dbReference type="PANTHER" id="PTHR10000:SF23">
    <property type="entry name" value="5-AMINO-6-(5-PHOSPHO-D-RIBITYLAMINO)URACIL PHOSPHATASE YITU"/>
    <property type="match status" value="1"/>
</dbReference>
<dbReference type="SFLD" id="SFLDG01140">
    <property type="entry name" value="C2.B:_Phosphomannomutase_and_P"/>
    <property type="match status" value="1"/>
</dbReference>
<gene>
    <name evidence="1" type="ORF">EP57_16555</name>
</gene>